<keyword evidence="4 6" id="KW-1133">Transmembrane helix</keyword>
<keyword evidence="3 6" id="KW-0812">Transmembrane</keyword>
<dbReference type="Gene3D" id="1.20.1250.20">
    <property type="entry name" value="MFS general substrate transporter like domains"/>
    <property type="match status" value="1"/>
</dbReference>
<dbReference type="InterPro" id="IPR036259">
    <property type="entry name" value="MFS_trans_sf"/>
</dbReference>
<dbReference type="PATRIC" id="fig|1265861.3.peg.303"/>
<protein>
    <recommendedName>
        <fullName evidence="7">Major facilitator superfamily (MFS) profile domain-containing protein</fullName>
    </recommendedName>
</protein>
<sequence>MYPALIILIIGMFILSQTTTGAVLLIAGAFIGLGYGTYLSSCQAVAIKQAPPHRIGLATATFFILTDIGLGIGPFVQGYVVPTLGYKGLYLILGFILIICVPLHHFLYEKNEQ</sequence>
<dbReference type="InterPro" id="IPR052714">
    <property type="entry name" value="MFS_Exporter"/>
</dbReference>
<feature type="transmembrane region" description="Helical" evidence="6">
    <location>
        <begin position="88"/>
        <end position="108"/>
    </location>
</feature>
<gene>
    <name evidence="8" type="ORF">BCAMP_01560</name>
</gene>
<evidence type="ECO:0000256" key="2">
    <source>
        <dbReference type="ARBA" id="ARBA00022448"/>
    </source>
</evidence>
<dbReference type="PANTHER" id="PTHR23531:SF2">
    <property type="entry name" value="PERMEASE"/>
    <property type="match status" value="1"/>
</dbReference>
<dbReference type="RefSeq" id="WP_035313061.1">
    <property type="nucleotide sequence ID" value="NZ_AODH01000004.1"/>
</dbReference>
<dbReference type="EMBL" id="AODH01000004">
    <property type="protein sequence ID" value="EUJ42047.1"/>
    <property type="molecule type" value="Genomic_DNA"/>
</dbReference>
<comment type="subcellular location">
    <subcellularLocation>
        <location evidence="1">Cell membrane</location>
        <topology evidence="1">Multi-pass membrane protein</topology>
    </subcellularLocation>
</comment>
<comment type="caution">
    <text evidence="8">The sequence shown here is derived from an EMBL/GenBank/DDBJ whole genome shotgun (WGS) entry which is preliminary data.</text>
</comment>
<evidence type="ECO:0000256" key="1">
    <source>
        <dbReference type="ARBA" id="ARBA00004651"/>
    </source>
</evidence>
<evidence type="ECO:0000259" key="7">
    <source>
        <dbReference type="PROSITE" id="PS50850"/>
    </source>
</evidence>
<dbReference type="Proteomes" id="UP000019243">
    <property type="component" value="Unassembled WGS sequence"/>
</dbReference>
<dbReference type="Pfam" id="PF07690">
    <property type="entry name" value="MFS_1"/>
    <property type="match status" value="1"/>
</dbReference>
<dbReference type="OrthoDB" id="9814001at2"/>
<keyword evidence="2" id="KW-0813">Transport</keyword>
<evidence type="ECO:0000313" key="9">
    <source>
        <dbReference type="Proteomes" id="UP000019243"/>
    </source>
</evidence>
<evidence type="ECO:0000313" key="8">
    <source>
        <dbReference type="EMBL" id="EUJ42047.1"/>
    </source>
</evidence>
<dbReference type="AlphaFoldDB" id="W7CYL6"/>
<organism evidence="8 9">
    <name type="scientific">Brochothrix campestris FSL F6-1037</name>
    <dbReference type="NCBI Taxonomy" id="1265861"/>
    <lineage>
        <taxon>Bacteria</taxon>
        <taxon>Bacillati</taxon>
        <taxon>Bacillota</taxon>
        <taxon>Bacilli</taxon>
        <taxon>Bacillales</taxon>
        <taxon>Listeriaceae</taxon>
        <taxon>Brochothrix</taxon>
    </lineage>
</organism>
<dbReference type="GO" id="GO:0005886">
    <property type="term" value="C:plasma membrane"/>
    <property type="evidence" value="ECO:0007669"/>
    <property type="project" value="UniProtKB-SubCell"/>
</dbReference>
<keyword evidence="9" id="KW-1185">Reference proteome</keyword>
<proteinExistence type="predicted"/>
<dbReference type="InterPro" id="IPR020846">
    <property type="entry name" value="MFS_dom"/>
</dbReference>
<name>W7CYL6_9LIST</name>
<dbReference type="PROSITE" id="PS50850">
    <property type="entry name" value="MFS"/>
    <property type="match status" value="1"/>
</dbReference>
<evidence type="ECO:0000256" key="5">
    <source>
        <dbReference type="ARBA" id="ARBA00023136"/>
    </source>
</evidence>
<dbReference type="SUPFAM" id="SSF103473">
    <property type="entry name" value="MFS general substrate transporter"/>
    <property type="match status" value="1"/>
</dbReference>
<feature type="domain" description="Major facilitator superfamily (MFS) profile" evidence="7">
    <location>
        <begin position="1"/>
        <end position="113"/>
    </location>
</feature>
<keyword evidence="5 6" id="KW-0472">Membrane</keyword>
<dbReference type="STRING" id="1265861.BCAMP_01560"/>
<dbReference type="InterPro" id="IPR011701">
    <property type="entry name" value="MFS"/>
</dbReference>
<evidence type="ECO:0000256" key="6">
    <source>
        <dbReference type="SAM" id="Phobius"/>
    </source>
</evidence>
<evidence type="ECO:0000256" key="3">
    <source>
        <dbReference type="ARBA" id="ARBA00022692"/>
    </source>
</evidence>
<dbReference type="PANTHER" id="PTHR23531">
    <property type="entry name" value="QUINOLENE RESISTANCE PROTEIN NORA"/>
    <property type="match status" value="1"/>
</dbReference>
<dbReference type="GO" id="GO:0022857">
    <property type="term" value="F:transmembrane transporter activity"/>
    <property type="evidence" value="ECO:0007669"/>
    <property type="project" value="InterPro"/>
</dbReference>
<feature type="transmembrane region" description="Helical" evidence="6">
    <location>
        <begin position="55"/>
        <end position="76"/>
    </location>
</feature>
<reference evidence="8 9" key="1">
    <citation type="submission" date="2012-12" db="EMBL/GenBank/DDBJ databases">
        <title>Novel taxa of Listeriaceae from agricultural environments in the United States.</title>
        <authorList>
            <person name="den Bakker H.C."/>
            <person name="Allred A."/>
            <person name="Warchocki S."/>
            <person name="Wright E.M."/>
            <person name="Burrell A."/>
            <person name="Nightingale K.K."/>
            <person name="Kephart D."/>
            <person name="Wiedmann M."/>
        </authorList>
    </citation>
    <scope>NUCLEOTIDE SEQUENCE [LARGE SCALE GENOMIC DNA]</scope>
    <source>
        <strain evidence="8 9">FSL F6-1037</strain>
    </source>
</reference>
<accession>W7CYL6</accession>
<evidence type="ECO:0000256" key="4">
    <source>
        <dbReference type="ARBA" id="ARBA00022989"/>
    </source>
</evidence>
<feature type="transmembrane region" description="Helical" evidence="6">
    <location>
        <begin position="6"/>
        <end position="35"/>
    </location>
</feature>